<reference evidence="1 2" key="1">
    <citation type="journal article" date="2023" name="G3 (Bethesda)">
        <title>A chromosome-length genome assembly and annotation of blackberry (Rubus argutus, cv. 'Hillquist').</title>
        <authorList>
            <person name="Bruna T."/>
            <person name="Aryal R."/>
            <person name="Dudchenko O."/>
            <person name="Sargent D.J."/>
            <person name="Mead D."/>
            <person name="Buti M."/>
            <person name="Cavallini A."/>
            <person name="Hytonen T."/>
            <person name="Andres J."/>
            <person name="Pham M."/>
            <person name="Weisz D."/>
            <person name="Mascagni F."/>
            <person name="Usai G."/>
            <person name="Natali L."/>
            <person name="Bassil N."/>
            <person name="Fernandez G.E."/>
            <person name="Lomsadze A."/>
            <person name="Armour M."/>
            <person name="Olukolu B."/>
            <person name="Poorten T."/>
            <person name="Britton C."/>
            <person name="Davik J."/>
            <person name="Ashrafi H."/>
            <person name="Aiden E.L."/>
            <person name="Borodovsky M."/>
            <person name="Worthington M."/>
        </authorList>
    </citation>
    <scope>NUCLEOTIDE SEQUENCE [LARGE SCALE GENOMIC DNA]</scope>
    <source>
        <strain evidence="1">PI 553951</strain>
    </source>
</reference>
<evidence type="ECO:0000313" key="2">
    <source>
        <dbReference type="Proteomes" id="UP001457282"/>
    </source>
</evidence>
<dbReference type="AlphaFoldDB" id="A0AAW1W744"/>
<keyword evidence="2" id="KW-1185">Reference proteome</keyword>
<comment type="caution">
    <text evidence="1">The sequence shown here is derived from an EMBL/GenBank/DDBJ whole genome shotgun (WGS) entry which is preliminary data.</text>
</comment>
<proteinExistence type="predicted"/>
<dbReference type="Gene3D" id="1.20.1280.50">
    <property type="match status" value="1"/>
</dbReference>
<name>A0AAW1W744_RUBAR</name>
<dbReference type="Proteomes" id="UP001457282">
    <property type="component" value="Unassembled WGS sequence"/>
</dbReference>
<evidence type="ECO:0000313" key="1">
    <source>
        <dbReference type="EMBL" id="KAK9919818.1"/>
    </source>
</evidence>
<protein>
    <submittedName>
        <fullName evidence="1">Uncharacterized protein</fullName>
    </submittedName>
</protein>
<organism evidence="1 2">
    <name type="scientific">Rubus argutus</name>
    <name type="common">Southern blackberry</name>
    <dbReference type="NCBI Taxonomy" id="59490"/>
    <lineage>
        <taxon>Eukaryota</taxon>
        <taxon>Viridiplantae</taxon>
        <taxon>Streptophyta</taxon>
        <taxon>Embryophyta</taxon>
        <taxon>Tracheophyta</taxon>
        <taxon>Spermatophyta</taxon>
        <taxon>Magnoliopsida</taxon>
        <taxon>eudicotyledons</taxon>
        <taxon>Gunneridae</taxon>
        <taxon>Pentapetalae</taxon>
        <taxon>rosids</taxon>
        <taxon>fabids</taxon>
        <taxon>Rosales</taxon>
        <taxon>Rosaceae</taxon>
        <taxon>Rosoideae</taxon>
        <taxon>Rosoideae incertae sedis</taxon>
        <taxon>Rubus</taxon>
    </lineage>
</organism>
<dbReference type="EMBL" id="JBEDUW010000006">
    <property type="protein sequence ID" value="KAK9919818.1"/>
    <property type="molecule type" value="Genomic_DNA"/>
</dbReference>
<gene>
    <name evidence="1" type="ORF">M0R45_028394</name>
</gene>
<accession>A0AAW1W744</accession>
<sequence>MADWSSLLQDLVISIAERQLVSLEDFVSFGAVCKSWSLAAHAYAAVSQFVTSKGRMTQVPGGLLKYAKETASHS</sequence>